<dbReference type="Pfam" id="PF22936">
    <property type="entry name" value="Pol_BBD"/>
    <property type="match status" value="1"/>
</dbReference>
<keyword evidence="4" id="KW-1185">Reference proteome</keyword>
<name>A0A3N4K7Q2_9PEZI</name>
<organism evidence="3 4">
    <name type="scientific">Choiromyces venosus 120613-1</name>
    <dbReference type="NCBI Taxonomy" id="1336337"/>
    <lineage>
        <taxon>Eukaryota</taxon>
        <taxon>Fungi</taxon>
        <taxon>Dikarya</taxon>
        <taxon>Ascomycota</taxon>
        <taxon>Pezizomycotina</taxon>
        <taxon>Pezizomycetes</taxon>
        <taxon>Pezizales</taxon>
        <taxon>Tuberaceae</taxon>
        <taxon>Choiromyces</taxon>
    </lineage>
</organism>
<proteinExistence type="predicted"/>
<evidence type="ECO:0000313" key="4">
    <source>
        <dbReference type="Proteomes" id="UP000276215"/>
    </source>
</evidence>
<feature type="compositionally biased region" description="Basic and acidic residues" evidence="1">
    <location>
        <begin position="126"/>
        <end position="137"/>
    </location>
</feature>
<reference evidence="3 4" key="1">
    <citation type="journal article" date="2018" name="Nat. Ecol. Evol.">
        <title>Pezizomycetes genomes reveal the molecular basis of ectomycorrhizal truffle lifestyle.</title>
        <authorList>
            <person name="Murat C."/>
            <person name="Payen T."/>
            <person name="Noel B."/>
            <person name="Kuo A."/>
            <person name="Morin E."/>
            <person name="Chen J."/>
            <person name="Kohler A."/>
            <person name="Krizsan K."/>
            <person name="Balestrini R."/>
            <person name="Da Silva C."/>
            <person name="Montanini B."/>
            <person name="Hainaut M."/>
            <person name="Levati E."/>
            <person name="Barry K.W."/>
            <person name="Belfiori B."/>
            <person name="Cichocki N."/>
            <person name="Clum A."/>
            <person name="Dockter R.B."/>
            <person name="Fauchery L."/>
            <person name="Guy J."/>
            <person name="Iotti M."/>
            <person name="Le Tacon F."/>
            <person name="Lindquist E.A."/>
            <person name="Lipzen A."/>
            <person name="Malagnac F."/>
            <person name="Mello A."/>
            <person name="Molinier V."/>
            <person name="Miyauchi S."/>
            <person name="Poulain J."/>
            <person name="Riccioni C."/>
            <person name="Rubini A."/>
            <person name="Sitrit Y."/>
            <person name="Splivallo R."/>
            <person name="Traeger S."/>
            <person name="Wang M."/>
            <person name="Zifcakova L."/>
            <person name="Wipf D."/>
            <person name="Zambonelli A."/>
            <person name="Paolocci F."/>
            <person name="Nowrousian M."/>
            <person name="Ottonello S."/>
            <person name="Baldrian P."/>
            <person name="Spatafora J.W."/>
            <person name="Henrissat B."/>
            <person name="Nagy L.G."/>
            <person name="Aury J.M."/>
            <person name="Wincker P."/>
            <person name="Grigoriev I.V."/>
            <person name="Bonfante P."/>
            <person name="Martin F.M."/>
        </authorList>
    </citation>
    <scope>NUCLEOTIDE SEQUENCE [LARGE SCALE GENOMIC DNA]</scope>
    <source>
        <strain evidence="3 4">120613-1</strain>
    </source>
</reference>
<feature type="domain" description="Retrovirus-related Pol polyprotein from transposon TNT 1-94-like beta-barrel" evidence="2">
    <location>
        <begin position="2"/>
        <end position="78"/>
    </location>
</feature>
<dbReference type="EMBL" id="ML120370">
    <property type="protein sequence ID" value="RPB01975.1"/>
    <property type="molecule type" value="Genomic_DNA"/>
</dbReference>
<feature type="region of interest" description="Disordered" evidence="1">
    <location>
        <begin position="126"/>
        <end position="147"/>
    </location>
</feature>
<dbReference type="InterPro" id="IPR054722">
    <property type="entry name" value="PolX-like_BBD"/>
</dbReference>
<protein>
    <recommendedName>
        <fullName evidence="2">Retrovirus-related Pol polyprotein from transposon TNT 1-94-like beta-barrel domain-containing protein</fullName>
    </recommendedName>
</protein>
<gene>
    <name evidence="3" type="ORF">L873DRAFT_1788009</name>
</gene>
<accession>A0A3N4K7Q2</accession>
<evidence type="ECO:0000256" key="1">
    <source>
        <dbReference type="SAM" id="MobiDB-lite"/>
    </source>
</evidence>
<sequence>MNHITHFGDFLDNYLLLLISYPIKVGNSATVNVIAIGTVMLPIVTLSGSYMVTLSDVYHALDFGDVSLISLGQLQECGSRYFLSPGGITVQKGDRTVLYGYLVSQLYQLQQQSTALITTCSRSEAANDSKPSAHEVDPPYNLTSSSKSLQLPQPACEITISTTL</sequence>
<evidence type="ECO:0000259" key="2">
    <source>
        <dbReference type="Pfam" id="PF22936"/>
    </source>
</evidence>
<dbReference type="Proteomes" id="UP000276215">
    <property type="component" value="Unassembled WGS sequence"/>
</dbReference>
<dbReference type="AlphaFoldDB" id="A0A3N4K7Q2"/>
<evidence type="ECO:0000313" key="3">
    <source>
        <dbReference type="EMBL" id="RPB01975.1"/>
    </source>
</evidence>